<dbReference type="RefSeq" id="WP_244023387.1">
    <property type="nucleotide sequence ID" value="NZ_JALHLF010000108.1"/>
</dbReference>
<accession>A0ABT0BHG0</accession>
<proteinExistence type="predicted"/>
<dbReference type="InterPro" id="IPR051923">
    <property type="entry name" value="Glycosyl_Hydrolase_39"/>
</dbReference>
<dbReference type="PANTHER" id="PTHR12631:SF10">
    <property type="entry name" value="BETA-XYLOSIDASE-LIKE PROTEIN-RELATED"/>
    <property type="match status" value="1"/>
</dbReference>
<comment type="caution">
    <text evidence="1">The sequence shown here is derived from an EMBL/GenBank/DDBJ whole genome shotgun (WGS) entry which is preliminary data.</text>
</comment>
<dbReference type="InterPro" id="IPR018511">
    <property type="entry name" value="Hemolysin-typ_Ca-bd_CS"/>
</dbReference>
<sequence length="839" mass="87092">MDLGTQTHFGQGWGTGLLAALEELGVDAIRDSIPWAQVETRRGTYDFTIAKASWLDAALDAGLAVSLTFAQTNPLYDKGYTVYTDAGRAAFAQFVVATLKAYPNVSAIEIGNEYNSNSFVTGPILKASAQLRDDYYAKLLAAVDDALDAAGIAVEIVGGATHSIPVDYYADLAELGALDHLDAISIHPYTTEPEQFADQIALLRSVVGEDIAIRVTEFGDQFESLADAPAYLAKMIAVMGDAGIASASWYALAKQAWYTNMELWEQDSGTASPAGDTFAFLEPLVQNGAAITRVDSASSIYFYTLGDNAALVWGTARAMTLGAGVEVYDLAGNRLSGFDGTLSFDTPVVLVAAGGFDPASVHFGTSAVIADSYTDFDLGATLGSTDAAQGWSYFAQSGTGKLVELVTMGGGMSSGELWTPYLGASWLRPLRVTATSIAPVDFSGGTKASARYEVVERYTFDEAGTFTLSGHYDVADASDDGVFLTVLVDGRAIYSAHIYDTANGNVLDFALEHLSFAAGDTVDFVVSSGANAKNDATERRIQIVSEAAADTDVALSARSAGHAVTLDYSGAKGAVKLDLAAGSARVDGKAEAAEGADAIGSRYADTLWGDGAANRLEGGAGNDRLYGRAGDDTLLGGAGKDRLDGGAGADTLAGGEGNDRYYVDDALDVVVEEAGGGVDRVYASVSYALADNVEQLIVQGRKDLWATGNAQANVLVGNAGDNTLTGGGGADRMTGGKGADSFVFDTLEASSACDVITDFVSGVDTLALSRAVFAALDGFALGELADFGVTGSALDTLLHYDARARTLYYDADGEGGEAGIALVRFTSDVSLAAGDVILI</sequence>
<evidence type="ECO:0000313" key="2">
    <source>
        <dbReference type="Proteomes" id="UP001162881"/>
    </source>
</evidence>
<organism evidence="1 2">
    <name type="scientific">Novosphingobium organovorum</name>
    <dbReference type="NCBI Taxonomy" id="2930092"/>
    <lineage>
        <taxon>Bacteria</taxon>
        <taxon>Pseudomonadati</taxon>
        <taxon>Pseudomonadota</taxon>
        <taxon>Alphaproteobacteria</taxon>
        <taxon>Sphingomonadales</taxon>
        <taxon>Sphingomonadaceae</taxon>
        <taxon>Novosphingobium</taxon>
    </lineage>
</organism>
<keyword evidence="2" id="KW-1185">Reference proteome</keyword>
<gene>
    <name evidence="1" type="ORF">MTR62_17635</name>
</gene>
<dbReference type="SUPFAM" id="SSF51120">
    <property type="entry name" value="beta-Roll"/>
    <property type="match status" value="2"/>
</dbReference>
<dbReference type="PANTHER" id="PTHR12631">
    <property type="entry name" value="ALPHA-L-IDURONIDASE"/>
    <property type="match status" value="1"/>
</dbReference>
<dbReference type="InterPro" id="IPR011049">
    <property type="entry name" value="Serralysin-like_metalloprot_C"/>
</dbReference>
<reference evidence="1" key="1">
    <citation type="submission" date="2022-03" db="EMBL/GenBank/DDBJ databases">
        <title>Identification of a novel bacterium isolated from mangrove sediments.</title>
        <authorList>
            <person name="Pan X."/>
        </authorList>
    </citation>
    <scope>NUCLEOTIDE SEQUENCE</scope>
    <source>
        <strain evidence="1">B1949</strain>
    </source>
</reference>
<dbReference type="SUPFAM" id="SSF51445">
    <property type="entry name" value="(Trans)glycosidases"/>
    <property type="match status" value="1"/>
</dbReference>
<protein>
    <recommendedName>
        <fullName evidence="3">Calcium-binding protein</fullName>
    </recommendedName>
</protein>
<evidence type="ECO:0008006" key="3">
    <source>
        <dbReference type="Google" id="ProtNLM"/>
    </source>
</evidence>
<dbReference type="InterPro" id="IPR017853">
    <property type="entry name" value="GH"/>
</dbReference>
<name>A0ABT0BHG0_9SPHN</name>
<dbReference type="Gene3D" id="3.20.20.80">
    <property type="entry name" value="Glycosidases"/>
    <property type="match status" value="1"/>
</dbReference>
<dbReference type="Pfam" id="PF00353">
    <property type="entry name" value="HemolysinCabind"/>
    <property type="match status" value="2"/>
</dbReference>
<evidence type="ECO:0000313" key="1">
    <source>
        <dbReference type="EMBL" id="MCJ2184498.1"/>
    </source>
</evidence>
<dbReference type="InterPro" id="IPR001343">
    <property type="entry name" value="Hemolysn_Ca-bd"/>
</dbReference>
<dbReference type="Proteomes" id="UP001162881">
    <property type="component" value="Unassembled WGS sequence"/>
</dbReference>
<dbReference type="EMBL" id="JALHLF010000108">
    <property type="protein sequence ID" value="MCJ2184498.1"/>
    <property type="molecule type" value="Genomic_DNA"/>
</dbReference>
<dbReference type="PRINTS" id="PR00313">
    <property type="entry name" value="CABNDNGRPT"/>
</dbReference>
<dbReference type="Gene3D" id="2.150.10.10">
    <property type="entry name" value="Serralysin-like metalloprotease, C-terminal"/>
    <property type="match status" value="2"/>
</dbReference>
<dbReference type="PROSITE" id="PS00330">
    <property type="entry name" value="HEMOLYSIN_CALCIUM"/>
    <property type="match status" value="3"/>
</dbReference>